<keyword evidence="2" id="KW-0808">Transferase</keyword>
<evidence type="ECO:0000259" key="1">
    <source>
        <dbReference type="Pfam" id="PF01467"/>
    </source>
</evidence>
<keyword evidence="2" id="KW-0548">Nucleotidyltransferase</keyword>
<evidence type="ECO:0000313" key="2">
    <source>
        <dbReference type="EMBL" id="MBC5688740.1"/>
    </source>
</evidence>
<protein>
    <submittedName>
        <fullName evidence="2">Nicotinate-nucleotide adenylyltransferase</fullName>
    </submittedName>
</protein>
<dbReference type="Pfam" id="PF01467">
    <property type="entry name" value="CTP_transf_like"/>
    <property type="match status" value="1"/>
</dbReference>
<dbReference type="Proteomes" id="UP000652477">
    <property type="component" value="Unassembled WGS sequence"/>
</dbReference>
<organism evidence="2 3">
    <name type="scientific">Mediterraneibacter hominis</name>
    <dbReference type="NCBI Taxonomy" id="2763054"/>
    <lineage>
        <taxon>Bacteria</taxon>
        <taxon>Bacillati</taxon>
        <taxon>Bacillota</taxon>
        <taxon>Clostridia</taxon>
        <taxon>Lachnospirales</taxon>
        <taxon>Lachnospiraceae</taxon>
        <taxon>Mediterraneibacter</taxon>
    </lineage>
</organism>
<evidence type="ECO:0000313" key="3">
    <source>
        <dbReference type="Proteomes" id="UP000652477"/>
    </source>
</evidence>
<sequence>MTDKGIAHGRFQVLHLKHMEYLLAAKMRCQKLYIGITHPDISVYPARSSLDIHGTTKRDNPLTYIERYEMLLDALLDFGVKREEFEIIPFPISHPEILMEYIPSDAVHYMNLCGAWDEDRRRILSELGAKVEVLFQKSEEEKGITSSRIREMIADEEAWEMYVPKTVYAYILTHGIEKRIQQLQYIYTPSLEQ</sequence>
<dbReference type="RefSeq" id="WP_186875339.1">
    <property type="nucleotide sequence ID" value="NZ_JACOPF010000001.1"/>
</dbReference>
<dbReference type="EMBL" id="JACOPF010000001">
    <property type="protein sequence ID" value="MBC5688740.1"/>
    <property type="molecule type" value="Genomic_DNA"/>
</dbReference>
<dbReference type="InterPro" id="IPR014729">
    <property type="entry name" value="Rossmann-like_a/b/a_fold"/>
</dbReference>
<name>A0A923RPR1_9FIRM</name>
<accession>A0A923RPR1</accession>
<dbReference type="SUPFAM" id="SSF52374">
    <property type="entry name" value="Nucleotidylyl transferase"/>
    <property type="match status" value="1"/>
</dbReference>
<keyword evidence="3" id="KW-1185">Reference proteome</keyword>
<feature type="domain" description="Cytidyltransferase-like" evidence="1">
    <location>
        <begin position="7"/>
        <end position="151"/>
    </location>
</feature>
<proteinExistence type="predicted"/>
<dbReference type="Gene3D" id="3.40.50.620">
    <property type="entry name" value="HUPs"/>
    <property type="match status" value="1"/>
</dbReference>
<dbReference type="AlphaFoldDB" id="A0A923RPR1"/>
<reference evidence="2" key="1">
    <citation type="submission" date="2020-08" db="EMBL/GenBank/DDBJ databases">
        <title>Genome public.</title>
        <authorList>
            <person name="Liu C."/>
            <person name="Sun Q."/>
        </authorList>
    </citation>
    <scope>NUCLEOTIDE SEQUENCE</scope>
    <source>
        <strain evidence="2">NSJ-55</strain>
    </source>
</reference>
<gene>
    <name evidence="2" type="ORF">H8S37_07320</name>
</gene>
<dbReference type="InterPro" id="IPR004821">
    <property type="entry name" value="Cyt_trans-like"/>
</dbReference>
<dbReference type="GO" id="GO:0016779">
    <property type="term" value="F:nucleotidyltransferase activity"/>
    <property type="evidence" value="ECO:0007669"/>
    <property type="project" value="UniProtKB-KW"/>
</dbReference>
<comment type="caution">
    <text evidence="2">The sequence shown here is derived from an EMBL/GenBank/DDBJ whole genome shotgun (WGS) entry which is preliminary data.</text>
</comment>